<gene>
    <name evidence="8" type="primary">bglH_3</name>
    <name evidence="8" type="ORF">DSM106044_03517</name>
</gene>
<evidence type="ECO:0000313" key="8">
    <source>
        <dbReference type="EMBL" id="TLC99566.1"/>
    </source>
</evidence>
<dbReference type="SUPFAM" id="SSF51445">
    <property type="entry name" value="(Trans)glycosidases"/>
    <property type="match status" value="1"/>
</dbReference>
<evidence type="ECO:0000256" key="6">
    <source>
        <dbReference type="RuleBase" id="RU004468"/>
    </source>
</evidence>
<dbReference type="EMBL" id="QGQD01000068">
    <property type="protein sequence ID" value="TLC99566.1"/>
    <property type="molecule type" value="Genomic_DNA"/>
</dbReference>
<evidence type="ECO:0000256" key="1">
    <source>
        <dbReference type="ARBA" id="ARBA00010838"/>
    </source>
</evidence>
<protein>
    <submittedName>
        <fullName evidence="8">Aryl-phospho-beta-D-glucosidase BglH</fullName>
        <ecNumber evidence="8">3.2.1.86</ecNumber>
    </submittedName>
</protein>
<evidence type="ECO:0000313" key="9">
    <source>
        <dbReference type="Proteomes" id="UP000306509"/>
    </source>
</evidence>
<reference evidence="8 9" key="1">
    <citation type="journal article" date="2019" name="Anaerobe">
        <title>Detection of Robinsoniella peoriensis in multiple bone samples of a trauma patient.</title>
        <authorList>
            <person name="Schrottner P."/>
            <person name="Hartwich K."/>
            <person name="Bunk B."/>
            <person name="Schober I."/>
            <person name="Helbig S."/>
            <person name="Rudolph W.W."/>
            <person name="Gunzer F."/>
        </authorList>
    </citation>
    <scope>NUCLEOTIDE SEQUENCE [LARGE SCALE GENOMIC DNA]</scope>
    <source>
        <strain evidence="8 9">DSM 106044</strain>
    </source>
</reference>
<keyword evidence="2 6" id="KW-0378">Hydrolase</keyword>
<feature type="active site" description="Nucleophile" evidence="4">
    <location>
        <position position="636"/>
    </location>
</feature>
<dbReference type="GO" id="GO:0008706">
    <property type="term" value="F:6-phospho-beta-glucosidase activity"/>
    <property type="evidence" value="ECO:0007669"/>
    <property type="project" value="UniProtKB-EC"/>
</dbReference>
<dbReference type="AlphaFoldDB" id="A0A4U8Q4D2"/>
<dbReference type="Pfam" id="PF00232">
    <property type="entry name" value="Glyco_hydro_1"/>
    <property type="match status" value="1"/>
</dbReference>
<dbReference type="InterPro" id="IPR017853">
    <property type="entry name" value="GH"/>
</dbReference>
<evidence type="ECO:0000256" key="2">
    <source>
        <dbReference type="ARBA" id="ARBA00022801"/>
    </source>
</evidence>
<dbReference type="EC" id="3.2.1.86" evidence="8"/>
<comment type="caution">
    <text evidence="8">The sequence shown here is derived from an EMBL/GenBank/DDBJ whole genome shotgun (WGS) entry which is preliminary data.</text>
</comment>
<evidence type="ECO:0000256" key="5">
    <source>
        <dbReference type="RuleBase" id="RU003690"/>
    </source>
</evidence>
<dbReference type="PROSITE" id="PS00572">
    <property type="entry name" value="GLYCOSYL_HYDROL_F1_1"/>
    <property type="match status" value="1"/>
</dbReference>
<dbReference type="SUPFAM" id="SSF56281">
    <property type="entry name" value="Metallo-hydrolase/oxidoreductase"/>
    <property type="match status" value="1"/>
</dbReference>
<dbReference type="Gene3D" id="3.60.15.10">
    <property type="entry name" value="Ribonuclease Z/Hydroxyacylglutathione hydrolase-like"/>
    <property type="match status" value="1"/>
</dbReference>
<accession>A0A4U8Q4D2</accession>
<dbReference type="InterPro" id="IPR036866">
    <property type="entry name" value="RibonucZ/Hydroxyglut_hydro"/>
</dbReference>
<evidence type="ECO:0000256" key="3">
    <source>
        <dbReference type="ARBA" id="ARBA00023295"/>
    </source>
</evidence>
<dbReference type="GO" id="GO:0005829">
    <property type="term" value="C:cytosol"/>
    <property type="evidence" value="ECO:0007669"/>
    <property type="project" value="TreeGrafter"/>
</dbReference>
<dbReference type="GO" id="GO:0016052">
    <property type="term" value="P:carbohydrate catabolic process"/>
    <property type="evidence" value="ECO:0007669"/>
    <property type="project" value="TreeGrafter"/>
</dbReference>
<proteinExistence type="inferred from homology"/>
<dbReference type="InterPro" id="IPR001279">
    <property type="entry name" value="Metallo-B-lactamas"/>
</dbReference>
<dbReference type="InterPro" id="IPR033132">
    <property type="entry name" value="GH_1_N_CS"/>
</dbReference>
<organism evidence="8 9">
    <name type="scientific">Robinsoniella peoriensis</name>
    <dbReference type="NCBI Taxonomy" id="180332"/>
    <lineage>
        <taxon>Bacteria</taxon>
        <taxon>Bacillati</taxon>
        <taxon>Bacillota</taxon>
        <taxon>Clostridia</taxon>
        <taxon>Lachnospirales</taxon>
        <taxon>Lachnospiraceae</taxon>
        <taxon>Robinsoniella</taxon>
    </lineage>
</organism>
<dbReference type="FunFam" id="3.20.20.80:FF:000004">
    <property type="entry name" value="Beta-glucosidase 6-phospho-beta-glucosidase"/>
    <property type="match status" value="1"/>
</dbReference>
<name>A0A4U8Q4D2_9FIRM</name>
<dbReference type="Proteomes" id="UP000306509">
    <property type="component" value="Unassembled WGS sequence"/>
</dbReference>
<feature type="domain" description="Metallo-beta-lactamase" evidence="7">
    <location>
        <begin position="21"/>
        <end position="210"/>
    </location>
</feature>
<dbReference type="InterPro" id="IPR018120">
    <property type="entry name" value="Glyco_hydro_1_AS"/>
</dbReference>
<evidence type="ECO:0000256" key="4">
    <source>
        <dbReference type="PROSITE-ProRule" id="PRU10055"/>
    </source>
</evidence>
<dbReference type="NCBIfam" id="NF007158">
    <property type="entry name" value="PRK09593.1"/>
    <property type="match status" value="1"/>
</dbReference>
<evidence type="ECO:0000259" key="7">
    <source>
        <dbReference type="SMART" id="SM00849"/>
    </source>
</evidence>
<dbReference type="PROSITE" id="PS00653">
    <property type="entry name" value="GLYCOSYL_HYDROL_F1_2"/>
    <property type="match status" value="1"/>
</dbReference>
<dbReference type="STRING" id="180332.GCA_000797495_01576"/>
<dbReference type="SMART" id="SM00849">
    <property type="entry name" value="Lactamase_B"/>
    <property type="match status" value="1"/>
</dbReference>
<dbReference type="PANTHER" id="PTHR10353">
    <property type="entry name" value="GLYCOSYL HYDROLASE"/>
    <property type="match status" value="1"/>
</dbReference>
<keyword evidence="3 6" id="KW-0326">Glycosidase</keyword>
<sequence length="750" mass="85823">MEFYKAEKINAHITAIHSLTGEIMYLAEGTEKTVLIDTCLGVGDLRHFVENITAKPIMVLLTHGHIDHAMGAPEFKNVYMNVKDIPIYRRQCHVKERRGYLQANLGTVFEKTANLNYVESVPFMEFQPLIDGMEFDLGGLHIEAYELPGHTQGSMVFLLPELKILILGDSCNNSTFLFDQDTSPLEEYRDTLKRIQLRLDGKYKHVFLSHHVMEVSVDIIGNVIEVCEDILQGKADDIPFSFMGMHAYIAKSCNERFERTDGKAGNIIYSKEHVKMFPKNFLWGGAVAANQCEGAYQEDGKGLSIQDVMPHGIKGPRTEKPSEDNMKLVGIDFYHRYKEDIKLFAEMGFKVFRTSIAWSRIFPRGDEETPNEAGLQFYDDLFDECRKYGMEPLVTISHYETPLYLAETWNGWLDRRMIGFYERYVRTIFKRYREKVKYWLTFNEINSILNSPFMSGAINTPKEVLTESQLYQAIHHELVASALATKIGHEINPDFQIGCMILSMPVYPLTPDPGDVIRAMEEEHKHAMFTDVHVRGEYPGYMKRYLREHGIQIAFDKGDAEILKNTVDFISFSYYASVCATADQRKDISGEGNLFGGVPNPALKASEWGWQIDPGGLRYVLNQFWDKYQKPLFIVENGLGAVDRLEEDEEGNLTVFDDYRIAYLRDHLLQVKEAIEDGVEVMGYTTWGCIDLVSASTAELKKRYGFIYVDRNDDGSGTLERYKKKSFYWYRDVIASNGASLKDGSEEADI</sequence>
<dbReference type="NCBIfam" id="NF007356">
    <property type="entry name" value="PRK09852.1"/>
    <property type="match status" value="1"/>
</dbReference>
<dbReference type="PRINTS" id="PR00131">
    <property type="entry name" value="GLHYDRLASE1"/>
</dbReference>
<dbReference type="Pfam" id="PF00753">
    <property type="entry name" value="Lactamase_B"/>
    <property type="match status" value="1"/>
</dbReference>
<comment type="similarity">
    <text evidence="1 5">Belongs to the glycosyl hydrolase 1 family.</text>
</comment>
<dbReference type="Gene3D" id="3.20.20.80">
    <property type="entry name" value="Glycosidases"/>
    <property type="match status" value="1"/>
</dbReference>
<dbReference type="PANTHER" id="PTHR10353:SF122">
    <property type="entry name" value="6-PHOSPHO-BETA-GLUCOSIDASE ASCB-RELATED"/>
    <property type="match status" value="1"/>
</dbReference>
<dbReference type="InterPro" id="IPR001360">
    <property type="entry name" value="Glyco_hydro_1"/>
</dbReference>
<keyword evidence="9" id="KW-1185">Reference proteome</keyword>